<evidence type="ECO:0000256" key="7">
    <source>
        <dbReference type="SAM" id="Phobius"/>
    </source>
</evidence>
<keyword evidence="2" id="KW-1003">Cell membrane</keyword>
<evidence type="ECO:0000256" key="1">
    <source>
        <dbReference type="ARBA" id="ARBA00004162"/>
    </source>
</evidence>
<feature type="compositionally biased region" description="Low complexity" evidence="6">
    <location>
        <begin position="17"/>
        <end position="32"/>
    </location>
</feature>
<feature type="transmembrane region" description="Helical" evidence="7">
    <location>
        <begin position="133"/>
        <end position="154"/>
    </location>
</feature>
<dbReference type="PANTHER" id="PTHR33885">
    <property type="entry name" value="PHAGE SHOCK PROTEIN C"/>
    <property type="match status" value="1"/>
</dbReference>
<comment type="subcellular location">
    <subcellularLocation>
        <location evidence="1">Cell membrane</location>
        <topology evidence="1">Single-pass membrane protein</topology>
    </subcellularLocation>
</comment>
<feature type="transmembrane region" description="Helical" evidence="7">
    <location>
        <begin position="160"/>
        <end position="179"/>
    </location>
</feature>
<feature type="region of interest" description="Disordered" evidence="6">
    <location>
        <begin position="278"/>
        <end position="303"/>
    </location>
</feature>
<feature type="compositionally biased region" description="Low complexity" evidence="6">
    <location>
        <begin position="284"/>
        <end position="296"/>
    </location>
</feature>
<reference evidence="9 10" key="1">
    <citation type="submission" date="2023-12" db="EMBL/GenBank/DDBJ databases">
        <title>Sinomonas terricola sp. nov, isolated from litchi orchard soil in Guangdong, PR China.</title>
        <authorList>
            <person name="Jiaxin W."/>
            <person name="Yang Z."/>
            <person name="Honghui Z."/>
        </authorList>
    </citation>
    <scope>NUCLEOTIDE SEQUENCE [LARGE SCALE GENOMIC DNA]</scope>
    <source>
        <strain evidence="9 10">JGH33</strain>
    </source>
</reference>
<feature type="domain" description="Phage shock protein PspC N-terminal" evidence="8">
    <location>
        <begin position="65"/>
        <end position="114"/>
    </location>
</feature>
<protein>
    <submittedName>
        <fullName evidence="9">PspC domain-containing protein</fullName>
    </submittedName>
</protein>
<keyword evidence="5 7" id="KW-0472">Membrane</keyword>
<feature type="transmembrane region" description="Helical" evidence="7">
    <location>
        <begin position="85"/>
        <end position="112"/>
    </location>
</feature>
<dbReference type="RefSeq" id="WP_323277261.1">
    <property type="nucleotide sequence ID" value="NZ_JAYGGQ010000001.1"/>
</dbReference>
<dbReference type="Proteomes" id="UP001304769">
    <property type="component" value="Unassembled WGS sequence"/>
</dbReference>
<sequence>MSTEQTPGSSDSPLPGTPGQPAGHPGAARPGAGHPGSGHPGSGHPGKAGGDFFGWIRGLGVTRGPDRWAGGVASGLAHRWGIDPVIVRGLFIVAAIFLGVGVLAYGVLWLLLPEPDGRIHVQEAMRGRWTGGMTGGLIATILGLGGARAGFWFGEMRGAEPLWALFWIGLVGLVFISIARSRRSRRSAQPRFEGPTEPTAEEQPGFPAQPHYDPASAGDTSYDEASYGHASFDQTSYDPAASGGQPYSGPYRSGRYRDAYGQYQGTYGGPYGGYYGGSPRRHQGTAWQQPAPQQTALKPRRRGPGGPFTAVVLGLAVLVAGTLMALNVSGTTIVEPTTGALWAIGAGIIGLGIVVAGLRGRTGGLLSLFAVVALIIAAVTQPVYQFGRPRGSVSFEPTSVQQAVTGYHVTGSTGKLDLRQLDSSGPLATETTVPVDATMSQLAIEIPKGIPVKVQADATMSNVQFGGRSISGFNTQDSQTYNPSAAGATLVVKVDATMSNVTIEQEK</sequence>
<dbReference type="PANTHER" id="PTHR33885:SF3">
    <property type="entry name" value="PHAGE SHOCK PROTEIN C"/>
    <property type="match status" value="1"/>
</dbReference>
<keyword evidence="4 7" id="KW-1133">Transmembrane helix</keyword>
<dbReference type="InterPro" id="IPR007168">
    <property type="entry name" value="Phageshock_PspC_N"/>
</dbReference>
<organism evidence="9 10">
    <name type="scientific">Sinomonas terricola</name>
    <dbReference type="NCBI Taxonomy" id="3110330"/>
    <lineage>
        <taxon>Bacteria</taxon>
        <taxon>Bacillati</taxon>
        <taxon>Actinomycetota</taxon>
        <taxon>Actinomycetes</taxon>
        <taxon>Micrococcales</taxon>
        <taxon>Micrococcaceae</taxon>
        <taxon>Sinomonas</taxon>
    </lineage>
</organism>
<evidence type="ECO:0000256" key="2">
    <source>
        <dbReference type="ARBA" id="ARBA00022475"/>
    </source>
</evidence>
<evidence type="ECO:0000256" key="6">
    <source>
        <dbReference type="SAM" id="MobiDB-lite"/>
    </source>
</evidence>
<feature type="transmembrane region" description="Helical" evidence="7">
    <location>
        <begin position="308"/>
        <end position="328"/>
    </location>
</feature>
<evidence type="ECO:0000256" key="3">
    <source>
        <dbReference type="ARBA" id="ARBA00022692"/>
    </source>
</evidence>
<feature type="transmembrane region" description="Helical" evidence="7">
    <location>
        <begin position="340"/>
        <end position="358"/>
    </location>
</feature>
<evidence type="ECO:0000256" key="5">
    <source>
        <dbReference type="ARBA" id="ARBA00023136"/>
    </source>
</evidence>
<name>A0ABU5T1Y6_9MICC</name>
<feature type="transmembrane region" description="Helical" evidence="7">
    <location>
        <begin position="365"/>
        <end position="384"/>
    </location>
</feature>
<evidence type="ECO:0000313" key="9">
    <source>
        <dbReference type="EMBL" id="MEA5453506.1"/>
    </source>
</evidence>
<dbReference type="EMBL" id="JAYGGQ010000001">
    <property type="protein sequence ID" value="MEA5453506.1"/>
    <property type="molecule type" value="Genomic_DNA"/>
</dbReference>
<keyword evidence="10" id="KW-1185">Reference proteome</keyword>
<dbReference type="InterPro" id="IPR052027">
    <property type="entry name" value="PspC"/>
</dbReference>
<evidence type="ECO:0000256" key="4">
    <source>
        <dbReference type="ARBA" id="ARBA00022989"/>
    </source>
</evidence>
<gene>
    <name evidence="9" type="ORF">SPF06_02105</name>
</gene>
<evidence type="ECO:0000259" key="8">
    <source>
        <dbReference type="Pfam" id="PF04024"/>
    </source>
</evidence>
<keyword evidence="3 7" id="KW-0812">Transmembrane</keyword>
<feature type="compositionally biased region" description="Gly residues" evidence="6">
    <location>
        <begin position="33"/>
        <end position="47"/>
    </location>
</feature>
<feature type="region of interest" description="Disordered" evidence="6">
    <location>
        <begin position="186"/>
        <end position="225"/>
    </location>
</feature>
<evidence type="ECO:0000313" key="10">
    <source>
        <dbReference type="Proteomes" id="UP001304769"/>
    </source>
</evidence>
<feature type="region of interest" description="Disordered" evidence="6">
    <location>
        <begin position="1"/>
        <end position="47"/>
    </location>
</feature>
<proteinExistence type="predicted"/>
<comment type="caution">
    <text evidence="9">The sequence shown here is derived from an EMBL/GenBank/DDBJ whole genome shotgun (WGS) entry which is preliminary data.</text>
</comment>
<feature type="compositionally biased region" description="Polar residues" evidence="6">
    <location>
        <begin position="1"/>
        <end position="12"/>
    </location>
</feature>
<accession>A0ABU5T1Y6</accession>
<dbReference type="Pfam" id="PF04024">
    <property type="entry name" value="PspC"/>
    <property type="match status" value="1"/>
</dbReference>